<feature type="region of interest" description="Disordered" evidence="1">
    <location>
        <begin position="1"/>
        <end position="85"/>
    </location>
</feature>
<feature type="compositionally biased region" description="Polar residues" evidence="1">
    <location>
        <begin position="52"/>
        <end position="63"/>
    </location>
</feature>
<proteinExistence type="predicted"/>
<name>A0ABM8HUZ7_9BACT</name>
<organism evidence="2 3">
    <name type="scientific">Desulfuromonas versatilis</name>
    <dbReference type="NCBI Taxonomy" id="2802975"/>
    <lineage>
        <taxon>Bacteria</taxon>
        <taxon>Pseudomonadati</taxon>
        <taxon>Thermodesulfobacteriota</taxon>
        <taxon>Desulfuromonadia</taxon>
        <taxon>Desulfuromonadales</taxon>
        <taxon>Desulfuromonadaceae</taxon>
        <taxon>Desulfuromonas</taxon>
    </lineage>
</organism>
<feature type="compositionally biased region" description="Basic and acidic residues" evidence="1">
    <location>
        <begin position="1"/>
        <end position="10"/>
    </location>
</feature>
<evidence type="ECO:0000256" key="1">
    <source>
        <dbReference type="SAM" id="MobiDB-lite"/>
    </source>
</evidence>
<evidence type="ECO:0000313" key="2">
    <source>
        <dbReference type="EMBL" id="BCR05805.1"/>
    </source>
</evidence>
<evidence type="ECO:0000313" key="3">
    <source>
        <dbReference type="Proteomes" id="UP001319827"/>
    </source>
</evidence>
<reference evidence="2 3" key="2">
    <citation type="journal article" date="2021" name="Int. J. Syst. Evol. Microbiol.">
        <title>Isolation and Polyphasic Characterization of Desulfuromonas versatilis sp. Nov., an Electrogenic Bacteria Capable of Versatile Metabolism Isolated from a Graphene Oxide-Reducing Enrichment Culture.</title>
        <authorList>
            <person name="Xie L."/>
            <person name="Yoshida N."/>
            <person name="Ishii S."/>
            <person name="Meng L."/>
        </authorList>
    </citation>
    <scope>NUCLEOTIDE SEQUENCE [LARGE SCALE GENOMIC DNA]</scope>
    <source>
        <strain evidence="2 3">NIT-T3</strain>
    </source>
</reference>
<gene>
    <name evidence="2" type="ORF">DESUT3_28740</name>
</gene>
<dbReference type="EMBL" id="AP024355">
    <property type="protein sequence ID" value="BCR05805.1"/>
    <property type="molecule type" value="Genomic_DNA"/>
</dbReference>
<protein>
    <submittedName>
        <fullName evidence="2">Uncharacterized protein</fullName>
    </submittedName>
</protein>
<accession>A0ABM8HUZ7</accession>
<feature type="compositionally biased region" description="Basic and acidic residues" evidence="1">
    <location>
        <begin position="64"/>
        <end position="79"/>
    </location>
</feature>
<sequence length="85" mass="9636">MRRPDVERALHSGWHPNRGMASMKSYRPNDDQDQDPPAPGGRNPDVDFKGQQPKNDTHQSTTDPDARLPKKGKGKESKHCFWAMP</sequence>
<reference evidence="2 3" key="1">
    <citation type="journal article" date="2016" name="C (Basel)">
        <title>Selective Growth of and Electricity Production by Marine Exoelectrogenic Bacteria in Self-Aggregated Hydrogel of Microbially Reduced Graphene Oxide.</title>
        <authorList>
            <person name="Yoshida N."/>
            <person name="Goto Y."/>
            <person name="Miyata Y."/>
        </authorList>
    </citation>
    <scope>NUCLEOTIDE SEQUENCE [LARGE SCALE GENOMIC DNA]</scope>
    <source>
        <strain evidence="2 3">NIT-T3</strain>
    </source>
</reference>
<dbReference type="Proteomes" id="UP001319827">
    <property type="component" value="Chromosome"/>
</dbReference>
<keyword evidence="3" id="KW-1185">Reference proteome</keyword>